<dbReference type="AlphaFoldDB" id="A0A6L2P3W6"/>
<accession>A0A6L2P3W6</accession>
<keyword evidence="1" id="KW-0472">Membrane</keyword>
<evidence type="ECO:0000313" key="2">
    <source>
        <dbReference type="EMBL" id="GEU93123.1"/>
    </source>
</evidence>
<proteinExistence type="predicted"/>
<gene>
    <name evidence="2" type="ORF">Tci_065101</name>
</gene>
<feature type="transmembrane region" description="Helical" evidence="1">
    <location>
        <begin position="12"/>
        <end position="30"/>
    </location>
</feature>
<protein>
    <submittedName>
        <fullName evidence="2">Uncharacterized protein</fullName>
    </submittedName>
</protein>
<name>A0A6L2P3W6_TANCI</name>
<dbReference type="EMBL" id="BKCJ010010783">
    <property type="protein sequence ID" value="GEU93123.1"/>
    <property type="molecule type" value="Genomic_DNA"/>
</dbReference>
<reference evidence="2" key="1">
    <citation type="journal article" date="2019" name="Sci. Rep.">
        <title>Draft genome of Tanacetum cinerariifolium, the natural source of mosquito coil.</title>
        <authorList>
            <person name="Yamashiro T."/>
            <person name="Shiraishi A."/>
            <person name="Satake H."/>
            <person name="Nakayama K."/>
        </authorList>
    </citation>
    <scope>NUCLEOTIDE SEQUENCE</scope>
</reference>
<comment type="caution">
    <text evidence="2">The sequence shown here is derived from an EMBL/GenBank/DDBJ whole genome shotgun (WGS) entry which is preliminary data.</text>
</comment>
<evidence type="ECO:0000256" key="1">
    <source>
        <dbReference type="SAM" id="Phobius"/>
    </source>
</evidence>
<organism evidence="2">
    <name type="scientific">Tanacetum cinerariifolium</name>
    <name type="common">Dalmatian daisy</name>
    <name type="synonym">Chrysanthemum cinerariifolium</name>
    <dbReference type="NCBI Taxonomy" id="118510"/>
    <lineage>
        <taxon>Eukaryota</taxon>
        <taxon>Viridiplantae</taxon>
        <taxon>Streptophyta</taxon>
        <taxon>Embryophyta</taxon>
        <taxon>Tracheophyta</taxon>
        <taxon>Spermatophyta</taxon>
        <taxon>Magnoliopsida</taxon>
        <taxon>eudicotyledons</taxon>
        <taxon>Gunneridae</taxon>
        <taxon>Pentapetalae</taxon>
        <taxon>asterids</taxon>
        <taxon>campanulids</taxon>
        <taxon>Asterales</taxon>
        <taxon>Asteraceae</taxon>
        <taxon>Asteroideae</taxon>
        <taxon>Anthemideae</taxon>
        <taxon>Anthemidinae</taxon>
        <taxon>Tanacetum</taxon>
    </lineage>
</organism>
<sequence length="73" mass="8810">MLWHNRDIFMYTILRMIYWMAFHYFFSFFINDLFSQEEKILDWSRNGIGDSKIVVGLKRGENPRLALVNSCTL</sequence>
<keyword evidence="1" id="KW-1133">Transmembrane helix</keyword>
<keyword evidence="1" id="KW-0812">Transmembrane</keyword>